<evidence type="ECO:0000259" key="2">
    <source>
        <dbReference type="Pfam" id="PF07484"/>
    </source>
</evidence>
<protein>
    <submittedName>
        <fullName evidence="3">Tail fiber protein</fullName>
    </submittedName>
</protein>
<keyword evidence="4" id="KW-1185">Reference proteome</keyword>
<accession>A0ABZ2TN15</accession>
<reference evidence="3 4" key="1">
    <citation type="submission" date="2024-03" db="EMBL/GenBank/DDBJ databases">
        <authorList>
            <person name="Cao K."/>
        </authorList>
    </citation>
    <scope>NUCLEOTIDE SEQUENCE [LARGE SCALE GENOMIC DNA]</scope>
    <source>
        <strain evidence="3 4">MCCC 1K00696</strain>
    </source>
</reference>
<dbReference type="RefSeq" id="WP_340931563.1">
    <property type="nucleotide sequence ID" value="NZ_JBHULQ010000002.1"/>
</dbReference>
<dbReference type="Pfam" id="PF07484">
    <property type="entry name" value="Collar"/>
    <property type="match status" value="1"/>
</dbReference>
<gene>
    <name evidence="3" type="ORF">WG950_08190</name>
</gene>
<sequence>MAAIDPLLGSISMFAGNFAPRGWALCQGQLLSIAQNSALFSILGTTYGGDGRTSFALPDLRGRAPVSSGRGPGLSDRRLGSRSGQEVHTLTTLEMPSHNHLTSNTAADQHVLLSTAPAVNETPAAGDIPAAPQFGSGLNTTKVKAFGPPTNGNVVNGQTLSNNAGLTVLNNGGSQPHNNMQPYLTINYIIALQGVFPSRS</sequence>
<dbReference type="InterPro" id="IPR011083">
    <property type="entry name" value="Phage_tail_collar_dom"/>
</dbReference>
<evidence type="ECO:0000313" key="3">
    <source>
        <dbReference type="EMBL" id="WYW54507.1"/>
    </source>
</evidence>
<feature type="domain" description="Phage tail collar" evidence="2">
    <location>
        <begin position="9"/>
        <end position="65"/>
    </location>
</feature>
<dbReference type="Gene3D" id="3.90.1340.10">
    <property type="entry name" value="Phage tail collar domain"/>
    <property type="match status" value="1"/>
</dbReference>
<evidence type="ECO:0000256" key="1">
    <source>
        <dbReference type="SAM" id="MobiDB-lite"/>
    </source>
</evidence>
<dbReference type="EMBL" id="CP150496">
    <property type="protein sequence ID" value="WYW54507.1"/>
    <property type="molecule type" value="Genomic_DNA"/>
</dbReference>
<evidence type="ECO:0000313" key="4">
    <source>
        <dbReference type="Proteomes" id="UP001491088"/>
    </source>
</evidence>
<dbReference type="InterPro" id="IPR037053">
    <property type="entry name" value="Phage_tail_collar_dom_sf"/>
</dbReference>
<dbReference type="Proteomes" id="UP001491088">
    <property type="component" value="Chromosome"/>
</dbReference>
<dbReference type="SUPFAM" id="SSF88874">
    <property type="entry name" value="Receptor-binding domain of short tail fibre protein gp12"/>
    <property type="match status" value="1"/>
</dbReference>
<feature type="region of interest" description="Disordered" evidence="1">
    <location>
        <begin position="58"/>
        <end position="86"/>
    </location>
</feature>
<name>A0ABZ2TN15_9FLAO</name>
<proteinExistence type="predicted"/>
<organism evidence="3 4">
    <name type="scientific">Polaribacter marinaquae</name>
    <dbReference type="NCBI Taxonomy" id="1642819"/>
    <lineage>
        <taxon>Bacteria</taxon>
        <taxon>Pseudomonadati</taxon>
        <taxon>Bacteroidota</taxon>
        <taxon>Flavobacteriia</taxon>
        <taxon>Flavobacteriales</taxon>
        <taxon>Flavobacteriaceae</taxon>
    </lineage>
</organism>